<keyword evidence="1" id="KW-0472">Membrane</keyword>
<evidence type="ECO:0000256" key="1">
    <source>
        <dbReference type="SAM" id="Phobius"/>
    </source>
</evidence>
<dbReference type="RefSeq" id="WP_054875432.1">
    <property type="nucleotide sequence ID" value="NZ_LKET01000032.1"/>
</dbReference>
<dbReference type="AlphaFoldDB" id="A0A0P8YB34"/>
<feature type="transmembrane region" description="Helical" evidence="1">
    <location>
        <begin position="67"/>
        <end position="89"/>
    </location>
</feature>
<proteinExistence type="predicted"/>
<feature type="transmembrane region" description="Helical" evidence="1">
    <location>
        <begin position="131"/>
        <end position="148"/>
    </location>
</feature>
<accession>A0A0P8YB34</accession>
<organism evidence="3 4">
    <name type="scientific">Oxobacter pfennigii</name>
    <dbReference type="NCBI Taxonomy" id="36849"/>
    <lineage>
        <taxon>Bacteria</taxon>
        <taxon>Bacillati</taxon>
        <taxon>Bacillota</taxon>
        <taxon>Clostridia</taxon>
        <taxon>Eubacteriales</taxon>
        <taxon>Clostridiaceae</taxon>
        <taxon>Oxobacter</taxon>
    </lineage>
</organism>
<dbReference type="InterPro" id="IPR053150">
    <property type="entry name" value="Teicoplanin_resist-assoc"/>
</dbReference>
<dbReference type="EMBL" id="LKET01000032">
    <property type="protein sequence ID" value="KPU44249.1"/>
    <property type="molecule type" value="Genomic_DNA"/>
</dbReference>
<name>A0A0P8YB34_9CLOT</name>
<comment type="caution">
    <text evidence="3">The sequence shown here is derived from an EMBL/GenBank/DDBJ whole genome shotgun (WGS) entry which is preliminary data.</text>
</comment>
<dbReference type="PANTHER" id="PTHR36834">
    <property type="entry name" value="MEMBRANE PROTEIN-RELATED"/>
    <property type="match status" value="1"/>
</dbReference>
<sequence length="158" mass="18530">MLDNIKNLLRENRKEILKLSWVIFFCYSILMLWQVFIGPYRSSSGIRRYNLYPFKTIWNYFVNSEQYSFHILFINLAANIVTFIPLGFFMPLLFKGFNSTIIMAVFSAIITIVIESMQFVFNVGVFDIDDIILNTLGCIIGFALYKKVKLAMNKLEEF</sequence>
<dbReference type="PANTHER" id="PTHR36834:SF1">
    <property type="entry name" value="INTEGRAL MEMBRANE PROTEIN"/>
    <property type="match status" value="1"/>
</dbReference>
<evidence type="ECO:0000259" key="2">
    <source>
        <dbReference type="Pfam" id="PF04892"/>
    </source>
</evidence>
<keyword evidence="4" id="KW-1185">Reference proteome</keyword>
<dbReference type="InterPro" id="IPR006976">
    <property type="entry name" value="VanZ-like"/>
</dbReference>
<evidence type="ECO:0000313" key="3">
    <source>
        <dbReference type="EMBL" id="KPU44249.1"/>
    </source>
</evidence>
<keyword evidence="1" id="KW-1133">Transmembrane helix</keyword>
<feature type="transmembrane region" description="Helical" evidence="1">
    <location>
        <begin position="101"/>
        <end position="125"/>
    </location>
</feature>
<evidence type="ECO:0000313" key="4">
    <source>
        <dbReference type="Proteomes" id="UP000050326"/>
    </source>
</evidence>
<dbReference type="STRING" id="36849.OXPF_24170"/>
<dbReference type="Pfam" id="PF04892">
    <property type="entry name" value="VanZ"/>
    <property type="match status" value="1"/>
</dbReference>
<keyword evidence="1" id="KW-0812">Transmembrane</keyword>
<reference evidence="3 4" key="1">
    <citation type="submission" date="2015-09" db="EMBL/GenBank/DDBJ databases">
        <title>Genome sequence of Oxobacter pfennigii DSM 3222.</title>
        <authorList>
            <person name="Poehlein A."/>
            <person name="Bengelsdorf F.R."/>
            <person name="Schiel-Bengelsdorf B."/>
            <person name="Duerre P."/>
            <person name="Daniel R."/>
        </authorList>
    </citation>
    <scope>NUCLEOTIDE SEQUENCE [LARGE SCALE GENOMIC DNA]</scope>
    <source>
        <strain evidence="3 4">DSM 3222</strain>
    </source>
</reference>
<gene>
    <name evidence="3" type="ORF">OXPF_24170</name>
</gene>
<feature type="transmembrane region" description="Helical" evidence="1">
    <location>
        <begin position="21"/>
        <end position="40"/>
    </location>
</feature>
<protein>
    <submittedName>
        <fullName evidence="3">VanZ like family protein</fullName>
    </submittedName>
</protein>
<dbReference type="OrthoDB" id="9805025at2"/>
<feature type="domain" description="VanZ-like" evidence="2">
    <location>
        <begin position="24"/>
        <end position="146"/>
    </location>
</feature>
<dbReference type="Proteomes" id="UP000050326">
    <property type="component" value="Unassembled WGS sequence"/>
</dbReference>